<evidence type="ECO:0000313" key="6">
    <source>
        <dbReference type="Proteomes" id="UP000600139"/>
    </source>
</evidence>
<keyword evidence="6" id="KW-1185">Reference proteome</keyword>
<dbReference type="SMART" id="SM00342">
    <property type="entry name" value="HTH_ARAC"/>
    <property type="match status" value="1"/>
</dbReference>
<comment type="caution">
    <text evidence="5">The sequence shown here is derived from an EMBL/GenBank/DDBJ whole genome shotgun (WGS) entry which is preliminary data.</text>
</comment>
<dbReference type="PROSITE" id="PS00041">
    <property type="entry name" value="HTH_ARAC_FAMILY_1"/>
    <property type="match status" value="1"/>
</dbReference>
<evidence type="ECO:0000256" key="3">
    <source>
        <dbReference type="ARBA" id="ARBA00023163"/>
    </source>
</evidence>
<name>A0A934VA45_9BACT</name>
<dbReference type="GO" id="GO:0003700">
    <property type="term" value="F:DNA-binding transcription factor activity"/>
    <property type="evidence" value="ECO:0007669"/>
    <property type="project" value="InterPro"/>
</dbReference>
<evidence type="ECO:0000256" key="1">
    <source>
        <dbReference type="ARBA" id="ARBA00023015"/>
    </source>
</evidence>
<dbReference type="AlphaFoldDB" id="A0A934VA45"/>
<dbReference type="CDD" id="cd00130">
    <property type="entry name" value="PAS"/>
    <property type="match status" value="1"/>
</dbReference>
<keyword evidence="2" id="KW-0238">DNA-binding</keyword>
<dbReference type="SUPFAM" id="SSF46689">
    <property type="entry name" value="Homeodomain-like"/>
    <property type="match status" value="2"/>
</dbReference>
<dbReference type="EMBL" id="JAENIK010000004">
    <property type="protein sequence ID" value="MBK1814476.1"/>
    <property type="molecule type" value="Genomic_DNA"/>
</dbReference>
<dbReference type="GO" id="GO:0043565">
    <property type="term" value="F:sequence-specific DNA binding"/>
    <property type="evidence" value="ECO:0007669"/>
    <property type="project" value="InterPro"/>
</dbReference>
<dbReference type="Proteomes" id="UP000600139">
    <property type="component" value="Unassembled WGS sequence"/>
</dbReference>
<dbReference type="Gene3D" id="1.10.10.60">
    <property type="entry name" value="Homeodomain-like"/>
    <property type="match status" value="1"/>
</dbReference>
<dbReference type="InterPro" id="IPR018060">
    <property type="entry name" value="HTH_AraC"/>
</dbReference>
<dbReference type="RefSeq" id="WP_200349438.1">
    <property type="nucleotide sequence ID" value="NZ_BAABHZ010000010.1"/>
</dbReference>
<dbReference type="InterPro" id="IPR050204">
    <property type="entry name" value="AraC_XylS_family_regulators"/>
</dbReference>
<dbReference type="Pfam" id="PF08448">
    <property type="entry name" value="PAS_4"/>
    <property type="match status" value="1"/>
</dbReference>
<dbReference type="InterPro" id="IPR018062">
    <property type="entry name" value="HTH_AraC-typ_CS"/>
</dbReference>
<organism evidence="5 6">
    <name type="scientific">Luteolibacter yonseiensis</name>
    <dbReference type="NCBI Taxonomy" id="1144680"/>
    <lineage>
        <taxon>Bacteria</taxon>
        <taxon>Pseudomonadati</taxon>
        <taxon>Verrucomicrobiota</taxon>
        <taxon>Verrucomicrobiia</taxon>
        <taxon>Verrucomicrobiales</taxon>
        <taxon>Verrucomicrobiaceae</taxon>
        <taxon>Luteolibacter</taxon>
    </lineage>
</organism>
<dbReference type="PANTHER" id="PTHR46796:SF13">
    <property type="entry name" value="HTH-TYPE TRANSCRIPTIONAL ACTIVATOR RHAS"/>
    <property type="match status" value="1"/>
</dbReference>
<dbReference type="Gene3D" id="3.30.450.20">
    <property type="entry name" value="PAS domain"/>
    <property type="match status" value="1"/>
</dbReference>
<keyword evidence="1" id="KW-0805">Transcription regulation</keyword>
<reference evidence="5" key="1">
    <citation type="submission" date="2021-01" db="EMBL/GenBank/DDBJ databases">
        <title>Modified the classification status of verrucomicrobia.</title>
        <authorList>
            <person name="Feng X."/>
        </authorList>
    </citation>
    <scope>NUCLEOTIDE SEQUENCE</scope>
    <source>
        <strain evidence="5">JCM 18052</strain>
    </source>
</reference>
<dbReference type="InterPro" id="IPR013656">
    <property type="entry name" value="PAS_4"/>
</dbReference>
<evidence type="ECO:0000256" key="2">
    <source>
        <dbReference type="ARBA" id="ARBA00023125"/>
    </source>
</evidence>
<dbReference type="PANTHER" id="PTHR46796">
    <property type="entry name" value="HTH-TYPE TRANSCRIPTIONAL ACTIVATOR RHAS-RELATED"/>
    <property type="match status" value="1"/>
</dbReference>
<gene>
    <name evidence="5" type="ORF">JIN84_02550</name>
</gene>
<evidence type="ECO:0000313" key="5">
    <source>
        <dbReference type="EMBL" id="MBK1814476.1"/>
    </source>
</evidence>
<feature type="domain" description="HTH araC/xylS-type" evidence="4">
    <location>
        <begin position="145"/>
        <end position="243"/>
    </location>
</feature>
<dbReference type="InterPro" id="IPR000014">
    <property type="entry name" value="PAS"/>
</dbReference>
<evidence type="ECO:0000259" key="4">
    <source>
        <dbReference type="PROSITE" id="PS01124"/>
    </source>
</evidence>
<dbReference type="SUPFAM" id="SSF55785">
    <property type="entry name" value="PYP-like sensor domain (PAS domain)"/>
    <property type="match status" value="1"/>
</dbReference>
<proteinExistence type="predicted"/>
<accession>A0A934VA45</accession>
<dbReference type="PROSITE" id="PS01124">
    <property type="entry name" value="HTH_ARAC_FAMILY_2"/>
    <property type="match status" value="1"/>
</dbReference>
<sequence>MTPEEQRREWTEQLPPGQFRHLFDHLPGTLFFAKDREGRLMAGNPAFVKRCGFTLEKELIGITDSVIFPPRMAEKFRKDDEQVLSTGKPLLGIIELFPNREGKPEWFITDKLPLLNTAGKICGLCGTVRSYEAQRAAMQPYLELASVADHLKIHFREKLDVPALAKMAHMSVRQFERKFRATFQMTPQEYMIRMRVIEACDLLVRTNLPVTTVALDAGFYDHSDFARQFRRQMGQTASQYRLERRVEVPVQVLKVR</sequence>
<dbReference type="InterPro" id="IPR035965">
    <property type="entry name" value="PAS-like_dom_sf"/>
</dbReference>
<protein>
    <submittedName>
        <fullName evidence="5">AraC family transcriptional regulator</fullName>
    </submittedName>
</protein>
<dbReference type="InterPro" id="IPR009057">
    <property type="entry name" value="Homeodomain-like_sf"/>
</dbReference>
<keyword evidence="3" id="KW-0804">Transcription</keyword>
<dbReference type="Pfam" id="PF12833">
    <property type="entry name" value="HTH_18"/>
    <property type="match status" value="1"/>
</dbReference>